<reference evidence="2 3" key="1">
    <citation type="submission" date="2016-07" db="EMBL/GenBank/DDBJ databases">
        <title>Pervasive Adenine N6-methylation of Active Genes in Fungi.</title>
        <authorList>
            <consortium name="DOE Joint Genome Institute"/>
            <person name="Mondo S.J."/>
            <person name="Dannebaum R.O."/>
            <person name="Kuo R.C."/>
            <person name="Labutti K."/>
            <person name="Haridas S."/>
            <person name="Kuo A."/>
            <person name="Salamov A."/>
            <person name="Ahrendt S.R."/>
            <person name="Lipzen A."/>
            <person name="Sullivan W."/>
            <person name="Andreopoulos W.B."/>
            <person name="Clum A."/>
            <person name="Lindquist E."/>
            <person name="Daum C."/>
            <person name="Ramamoorthy G.K."/>
            <person name="Gryganskyi A."/>
            <person name="Culley D."/>
            <person name="Magnuson J.K."/>
            <person name="James T.Y."/>
            <person name="O'Malley M.A."/>
            <person name="Stajich J.E."/>
            <person name="Spatafora J.W."/>
            <person name="Visel A."/>
            <person name="Grigoriev I.V."/>
        </authorList>
    </citation>
    <scope>NUCLEOTIDE SEQUENCE [LARGE SCALE GENOMIC DNA]</scope>
    <source>
        <strain evidence="2 3">NRRL 3116</strain>
    </source>
</reference>
<dbReference type="Proteomes" id="UP000193648">
    <property type="component" value="Unassembled WGS sequence"/>
</dbReference>
<evidence type="ECO:0000313" key="3">
    <source>
        <dbReference type="Proteomes" id="UP000193648"/>
    </source>
</evidence>
<protein>
    <submittedName>
        <fullName evidence="2">Protein FAM72</fullName>
    </submittedName>
</protein>
<proteinExistence type="inferred from homology"/>
<dbReference type="RefSeq" id="XP_021881490.1">
    <property type="nucleotide sequence ID" value="XM_022020427.1"/>
</dbReference>
<dbReference type="PANTHER" id="PTHR31841">
    <property type="entry name" value="PROTEIN FAM72A-RELATED"/>
    <property type="match status" value="1"/>
</dbReference>
<evidence type="ECO:0000313" key="2">
    <source>
        <dbReference type="EMBL" id="ORZ16143.1"/>
    </source>
</evidence>
<dbReference type="OrthoDB" id="2526683at2759"/>
<dbReference type="Pfam" id="PF14976">
    <property type="entry name" value="YPEH2ZP"/>
    <property type="match status" value="1"/>
</dbReference>
<comment type="caution">
    <text evidence="2">The sequence shown here is derived from an EMBL/GenBank/DDBJ whole genome shotgun (WGS) entry which is preliminary data.</text>
</comment>
<dbReference type="GeneID" id="33562271"/>
<accession>A0A1Y2GSB9</accession>
<feature type="non-terminal residue" evidence="2">
    <location>
        <position position="1"/>
    </location>
</feature>
<feature type="non-terminal residue" evidence="2">
    <location>
        <position position="117"/>
    </location>
</feature>
<dbReference type="PANTHER" id="PTHR31841:SF1">
    <property type="entry name" value="PROTEIN FAM72A-RELATED"/>
    <property type="match status" value="1"/>
</dbReference>
<keyword evidence="3" id="KW-1185">Reference proteome</keyword>
<sequence>KEVVRMACYFCTTLICERGMKAQLLADQSVALLSTDYTPQSVELIGPDYKPTNCLCRIKDTACLVCGNVIGYHITQPCEKCLSSDNNGHLWLFHPEYVNSSPRRDHILARPLRWNEL</sequence>
<evidence type="ECO:0000256" key="1">
    <source>
        <dbReference type="ARBA" id="ARBA00006888"/>
    </source>
</evidence>
<gene>
    <name evidence="2" type="ORF">BCR41DRAFT_296072</name>
</gene>
<dbReference type="InterPro" id="IPR026768">
    <property type="entry name" value="YPEH2ZP"/>
</dbReference>
<dbReference type="AlphaFoldDB" id="A0A1Y2GSB9"/>
<dbReference type="InParanoid" id="A0A1Y2GSB9"/>
<dbReference type="EMBL" id="MCFF01000018">
    <property type="protein sequence ID" value="ORZ16143.1"/>
    <property type="molecule type" value="Genomic_DNA"/>
</dbReference>
<organism evidence="2 3">
    <name type="scientific">Lobosporangium transversale</name>
    <dbReference type="NCBI Taxonomy" id="64571"/>
    <lineage>
        <taxon>Eukaryota</taxon>
        <taxon>Fungi</taxon>
        <taxon>Fungi incertae sedis</taxon>
        <taxon>Mucoromycota</taxon>
        <taxon>Mortierellomycotina</taxon>
        <taxon>Mortierellomycetes</taxon>
        <taxon>Mortierellales</taxon>
        <taxon>Mortierellaceae</taxon>
        <taxon>Lobosporangium</taxon>
    </lineage>
</organism>
<name>A0A1Y2GSB9_9FUNG</name>
<comment type="similarity">
    <text evidence="1">Belongs to the FAM72 family.</text>
</comment>
<dbReference type="GO" id="GO:0005829">
    <property type="term" value="C:cytosol"/>
    <property type="evidence" value="ECO:0007669"/>
    <property type="project" value="TreeGrafter"/>
</dbReference>